<dbReference type="EMBL" id="JXTC01000131">
    <property type="protein sequence ID" value="PON86481.1"/>
    <property type="molecule type" value="Genomic_DNA"/>
</dbReference>
<evidence type="ECO:0000313" key="2">
    <source>
        <dbReference type="Proteomes" id="UP000237000"/>
    </source>
</evidence>
<name>A0A2P5ELS5_TREOI</name>
<dbReference type="InParanoid" id="A0A2P5ELS5"/>
<dbReference type="OrthoDB" id="10293171at2759"/>
<keyword evidence="2" id="KW-1185">Reference proteome</keyword>
<protein>
    <submittedName>
        <fullName evidence="1">Uncharacterized protein</fullName>
    </submittedName>
</protein>
<dbReference type="Proteomes" id="UP000237000">
    <property type="component" value="Unassembled WGS sequence"/>
</dbReference>
<comment type="caution">
    <text evidence="1">The sequence shown here is derived from an EMBL/GenBank/DDBJ whole genome shotgun (WGS) entry which is preliminary data.</text>
</comment>
<dbReference type="AlphaFoldDB" id="A0A2P5ELS5"/>
<proteinExistence type="predicted"/>
<accession>A0A2P5ELS5</accession>
<feature type="non-terminal residue" evidence="1">
    <location>
        <position position="171"/>
    </location>
</feature>
<organism evidence="1 2">
    <name type="scientific">Trema orientale</name>
    <name type="common">Charcoal tree</name>
    <name type="synonym">Celtis orientalis</name>
    <dbReference type="NCBI Taxonomy" id="63057"/>
    <lineage>
        <taxon>Eukaryota</taxon>
        <taxon>Viridiplantae</taxon>
        <taxon>Streptophyta</taxon>
        <taxon>Embryophyta</taxon>
        <taxon>Tracheophyta</taxon>
        <taxon>Spermatophyta</taxon>
        <taxon>Magnoliopsida</taxon>
        <taxon>eudicotyledons</taxon>
        <taxon>Gunneridae</taxon>
        <taxon>Pentapetalae</taxon>
        <taxon>rosids</taxon>
        <taxon>fabids</taxon>
        <taxon>Rosales</taxon>
        <taxon>Cannabaceae</taxon>
        <taxon>Trema</taxon>
    </lineage>
</organism>
<sequence length="171" mass="18677">MQTTRFTTSINQNIIRTSIRGHMISQTHQEFPHLLNLAALEEHVEHRVIGFDGPVATKRGNLIEHLECFVGETSPAVEGNDIAEDDLAGYESGLSAQLAEDLLHLVEHFGAAELGDDNVVGEEGIAEGFWGLDLGIRVLEELESQIWVLLATEKGGKPVRGDGFWGAHCVP</sequence>
<gene>
    <name evidence="1" type="ORF">TorRG33x02_176750</name>
</gene>
<reference evidence="2" key="1">
    <citation type="submission" date="2016-06" db="EMBL/GenBank/DDBJ databases">
        <title>Parallel loss of symbiosis genes in relatives of nitrogen-fixing non-legume Parasponia.</title>
        <authorList>
            <person name="Van Velzen R."/>
            <person name="Holmer R."/>
            <person name="Bu F."/>
            <person name="Rutten L."/>
            <person name="Van Zeijl A."/>
            <person name="Liu W."/>
            <person name="Santuari L."/>
            <person name="Cao Q."/>
            <person name="Sharma T."/>
            <person name="Shen D."/>
            <person name="Roswanjaya Y."/>
            <person name="Wardhani T."/>
            <person name="Kalhor M.S."/>
            <person name="Jansen J."/>
            <person name="Van den Hoogen J."/>
            <person name="Gungor B."/>
            <person name="Hartog M."/>
            <person name="Hontelez J."/>
            <person name="Verver J."/>
            <person name="Yang W.-C."/>
            <person name="Schijlen E."/>
            <person name="Repin R."/>
            <person name="Schilthuizen M."/>
            <person name="Schranz E."/>
            <person name="Heidstra R."/>
            <person name="Miyata K."/>
            <person name="Fedorova E."/>
            <person name="Kohlen W."/>
            <person name="Bisseling T."/>
            <person name="Smit S."/>
            <person name="Geurts R."/>
        </authorList>
    </citation>
    <scope>NUCLEOTIDE SEQUENCE [LARGE SCALE GENOMIC DNA]</scope>
    <source>
        <strain evidence="2">cv. RG33-2</strain>
    </source>
</reference>
<evidence type="ECO:0000313" key="1">
    <source>
        <dbReference type="EMBL" id="PON86481.1"/>
    </source>
</evidence>